<keyword evidence="1" id="KW-0378">Hydrolase</keyword>
<dbReference type="AlphaFoldDB" id="N1WZ98"/>
<evidence type="ECO:0000313" key="1">
    <source>
        <dbReference type="EMBL" id="EMY82472.1"/>
    </source>
</evidence>
<dbReference type="EMBL" id="APLF01000001">
    <property type="protein sequence ID" value="EMY82472.1"/>
    <property type="molecule type" value="Genomic_DNA"/>
</dbReference>
<comment type="caution">
    <text evidence="1">The sequence shown here is derived from an EMBL/GenBank/DDBJ whole genome shotgun (WGS) entry which is preliminary data.</text>
</comment>
<organism evidence="1 2">
    <name type="scientific">Psychroflexus gondwanensis ACAM 44</name>
    <dbReference type="NCBI Taxonomy" id="1189619"/>
    <lineage>
        <taxon>Bacteria</taxon>
        <taxon>Pseudomonadati</taxon>
        <taxon>Bacteroidota</taxon>
        <taxon>Flavobacteriia</taxon>
        <taxon>Flavobacteriales</taxon>
        <taxon>Flavobacteriaceae</taxon>
        <taxon>Psychroflexus</taxon>
    </lineage>
</organism>
<dbReference type="PATRIC" id="fig|1189619.4.peg.14"/>
<keyword evidence="2" id="KW-1185">Reference proteome</keyword>
<dbReference type="PROSITE" id="PS51257">
    <property type="entry name" value="PROKAR_LIPOPROTEIN"/>
    <property type="match status" value="1"/>
</dbReference>
<dbReference type="GO" id="GO:0016788">
    <property type="term" value="F:hydrolase activity, acting on ester bonds"/>
    <property type="evidence" value="ECO:0007669"/>
    <property type="project" value="UniProtKB-ARBA"/>
</dbReference>
<dbReference type="InterPro" id="IPR036514">
    <property type="entry name" value="SGNH_hydro_sf"/>
</dbReference>
<dbReference type="Gene3D" id="3.40.50.1110">
    <property type="entry name" value="SGNH hydrolase"/>
    <property type="match status" value="1"/>
</dbReference>
<dbReference type="eggNOG" id="COG2755">
    <property type="taxonomic scope" value="Bacteria"/>
</dbReference>
<dbReference type="RefSeq" id="WP_003434462.1">
    <property type="nucleotide sequence ID" value="NZ_APLF01000001.1"/>
</dbReference>
<dbReference type="Proteomes" id="UP000012317">
    <property type="component" value="Unassembled WGS sequence"/>
</dbReference>
<proteinExistence type="predicted"/>
<protein>
    <submittedName>
        <fullName evidence="1">Esterase/lipase, SGNH hydrolase superfamily protein</fullName>
    </submittedName>
</protein>
<reference evidence="1 2" key="1">
    <citation type="journal article" date="2014" name="Genome Biol. Evol.">
        <title>Extensive gene acquisition in the extremely psychrophilic bacterial species Psychroflexus torquis and the link to sea-ice ecosystem specialism.</title>
        <authorList>
            <person name="Feng S."/>
            <person name="Powell S.M."/>
            <person name="Wilson R."/>
            <person name="Bowman J.P."/>
        </authorList>
    </citation>
    <scope>NUCLEOTIDE SEQUENCE [LARGE SCALE GENOMIC DNA]</scope>
    <source>
        <strain evidence="1 2">ACAM 44</strain>
    </source>
</reference>
<gene>
    <name evidence="1" type="ORF">pgond44_00070</name>
</gene>
<name>N1WZ98_9FLAO</name>
<dbReference type="STRING" id="1189619.pgond44_00070"/>
<evidence type="ECO:0000313" key="2">
    <source>
        <dbReference type="Proteomes" id="UP000012317"/>
    </source>
</evidence>
<dbReference type="SUPFAM" id="SSF52266">
    <property type="entry name" value="SGNH hydrolase"/>
    <property type="match status" value="1"/>
</dbReference>
<sequence length="518" mass="53909">MKNYIKYLPFLAIGLLSCEPEFDDAIEENEVYTPGEADFSNYVSLGNSLTAGFADNALYVQGQENSYPNILAGQFELVGGGEFTQPLMADNLGGLLLNGTQITNNRLVLSSNAGQPVIPPTPIAGTPQTEVTNKLSGPFNNMGVPGAKSYHLVAPGYGAAAGLPSQANPYFVRFSTSETTTVLADAAAQNPSFFSLWIGNNDILGYATSGGTGEDQAGNLDPSTYGGNDITDPNVFGGVYTQLINEMSANASGGVVYNIPNVTDIPFFTTVPNNALVLDAATAGSLTGFFQAVTGIFTQGLIQQGVPPAQAQALAAQYAITFNEGPNRFLIDVPATQTNPLGFRQMQEGELLLLTINQGALAQGYGSVALSPAVLQVLGILQQGGTPTQEQAQLVLGAVNGIDDKDALDSSELSAISNARLSYNSTIQSLAQANGLAFVDVDALLQSVGQGLSFPGGIITSDFVTGGGFSLDGVHLTPRGYALVANETLKAINQTYGSNLPEVNVGEYGTISLSDNVN</sequence>
<accession>N1WZ98</accession>